<dbReference type="InterPro" id="IPR008927">
    <property type="entry name" value="6-PGluconate_DH-like_C_sf"/>
</dbReference>
<dbReference type="InterPro" id="IPR013328">
    <property type="entry name" value="6PGD_dom2"/>
</dbReference>
<dbReference type="GO" id="GO:0016616">
    <property type="term" value="F:oxidoreductase activity, acting on the CH-OH group of donors, NAD or NADP as acceptor"/>
    <property type="evidence" value="ECO:0007669"/>
    <property type="project" value="TreeGrafter"/>
</dbReference>
<dbReference type="GO" id="GO:0019594">
    <property type="term" value="P:mannitol metabolic process"/>
    <property type="evidence" value="ECO:0007669"/>
    <property type="project" value="InterPro"/>
</dbReference>
<evidence type="ECO:0000256" key="2">
    <source>
        <dbReference type="ARBA" id="ARBA00023027"/>
    </source>
</evidence>
<dbReference type="PROSITE" id="PS00974">
    <property type="entry name" value="MANNITOL_DHGENASE"/>
    <property type="match status" value="1"/>
</dbReference>
<name>A0A975PP52_9RHOB</name>
<dbReference type="InterPro" id="IPR050988">
    <property type="entry name" value="Mannitol_DH/Oxidoreductase"/>
</dbReference>
<dbReference type="InterPro" id="IPR023027">
    <property type="entry name" value="Mannitol_DH_CS"/>
</dbReference>
<sequence>MVGVSLRSATVRDGLAAQDFAYDLVVQGQGAKRIEVLRDVLVAPEDPGAVLEAMQEAQIISATVTEKGYHLDTGGQLNLTDPSIAADVAGQGPSTLIGLLARHLATRSTPLTVLSCDNRTGNGAVLRAAVARFSQAAGLKIDWAAVRFPNAMVDRITPATTDALRRAQGDPMAVPTEPFREWVIEDDFAGPRPVWPGVQFVADVAPHELRKLRMLNGAHSLMAYAGLVRGHTFVHEAVADPQIRAQIGAFMDDAGRTLPVSVRDEAPAYARALIARFENEEIRHRLEQIAMDGTQKLPYRLVAPLREGATAAAGGIAAWLEFCAAEVARGAC</sequence>
<dbReference type="EMBL" id="CP073582">
    <property type="protein sequence ID" value="QUJ78171.1"/>
    <property type="molecule type" value="Genomic_DNA"/>
</dbReference>
<organism evidence="5 6">
    <name type="scientific">Sulfitobacter albidus</name>
    <dbReference type="NCBI Taxonomy" id="2829501"/>
    <lineage>
        <taxon>Bacteria</taxon>
        <taxon>Pseudomonadati</taxon>
        <taxon>Pseudomonadota</taxon>
        <taxon>Alphaproteobacteria</taxon>
        <taxon>Rhodobacterales</taxon>
        <taxon>Roseobacteraceae</taxon>
        <taxon>Sulfitobacter</taxon>
    </lineage>
</organism>
<keyword evidence="6" id="KW-1185">Reference proteome</keyword>
<feature type="domain" description="Mannitol dehydrogenase N-terminal" evidence="3">
    <location>
        <begin position="3"/>
        <end position="196"/>
    </location>
</feature>
<evidence type="ECO:0000313" key="6">
    <source>
        <dbReference type="Proteomes" id="UP000683291"/>
    </source>
</evidence>
<evidence type="ECO:0000256" key="1">
    <source>
        <dbReference type="ARBA" id="ARBA00023002"/>
    </source>
</evidence>
<dbReference type="InterPro" id="IPR000669">
    <property type="entry name" value="Mannitol_DH"/>
</dbReference>
<evidence type="ECO:0000259" key="4">
    <source>
        <dbReference type="Pfam" id="PF08125"/>
    </source>
</evidence>
<dbReference type="InterPro" id="IPR013131">
    <property type="entry name" value="Mannitol_DH_N"/>
</dbReference>
<dbReference type="InterPro" id="IPR036291">
    <property type="entry name" value="NAD(P)-bd_dom_sf"/>
</dbReference>
<dbReference type="Proteomes" id="UP000683291">
    <property type="component" value="Chromosome pJK7-1-1"/>
</dbReference>
<dbReference type="Pfam" id="PF01232">
    <property type="entry name" value="Mannitol_dh"/>
    <property type="match status" value="1"/>
</dbReference>
<reference evidence="5" key="1">
    <citation type="submission" date="2021-04" db="EMBL/GenBank/DDBJ databases">
        <title>Complete genome sequence for Sulfitobacter sp. strain JK7-1.</title>
        <authorList>
            <person name="Park S.-J."/>
        </authorList>
    </citation>
    <scope>NUCLEOTIDE SEQUENCE</scope>
    <source>
        <strain evidence="5">JK7-1</strain>
    </source>
</reference>
<keyword evidence="1" id="KW-0560">Oxidoreductase</keyword>
<dbReference type="Gene3D" id="3.40.50.720">
    <property type="entry name" value="NAD(P)-binding Rossmann-like Domain"/>
    <property type="match status" value="1"/>
</dbReference>
<keyword evidence="2" id="KW-0520">NAD</keyword>
<dbReference type="PANTHER" id="PTHR43362:SF1">
    <property type="entry name" value="MANNITOL DEHYDROGENASE 2-RELATED"/>
    <property type="match status" value="1"/>
</dbReference>
<dbReference type="Gene3D" id="1.10.1040.10">
    <property type="entry name" value="N-(1-d-carboxylethyl)-l-norvaline Dehydrogenase, domain 2"/>
    <property type="match status" value="1"/>
</dbReference>
<dbReference type="SUPFAM" id="SSF48179">
    <property type="entry name" value="6-phosphogluconate dehydrogenase C-terminal domain-like"/>
    <property type="match status" value="1"/>
</dbReference>
<dbReference type="PRINTS" id="PR00084">
    <property type="entry name" value="MTLDHDRGNASE"/>
</dbReference>
<dbReference type="KEGG" id="sual:KDD17_17695"/>
<dbReference type="PANTHER" id="PTHR43362">
    <property type="entry name" value="MANNITOL DEHYDROGENASE DSF1-RELATED"/>
    <property type="match status" value="1"/>
</dbReference>
<feature type="domain" description="Mannitol dehydrogenase C-terminal" evidence="4">
    <location>
        <begin position="203"/>
        <end position="325"/>
    </location>
</feature>
<protein>
    <submittedName>
        <fullName evidence="5">Mannitol dehydrogenase family protein</fullName>
    </submittedName>
</protein>
<gene>
    <name evidence="5" type="ORF">KDD17_17695</name>
</gene>
<dbReference type="Pfam" id="PF08125">
    <property type="entry name" value="Mannitol_dh_C"/>
    <property type="match status" value="1"/>
</dbReference>
<dbReference type="RefSeq" id="WP_212706363.1">
    <property type="nucleotide sequence ID" value="NZ_CP073582.1"/>
</dbReference>
<dbReference type="SUPFAM" id="SSF51735">
    <property type="entry name" value="NAD(P)-binding Rossmann-fold domains"/>
    <property type="match status" value="1"/>
</dbReference>
<dbReference type="AlphaFoldDB" id="A0A975PP52"/>
<evidence type="ECO:0000313" key="5">
    <source>
        <dbReference type="EMBL" id="QUJ78171.1"/>
    </source>
</evidence>
<proteinExistence type="predicted"/>
<accession>A0A975PP52</accession>
<dbReference type="InterPro" id="IPR013118">
    <property type="entry name" value="Mannitol_DH_C"/>
</dbReference>
<evidence type="ECO:0000259" key="3">
    <source>
        <dbReference type="Pfam" id="PF01232"/>
    </source>
</evidence>